<comment type="caution">
    <text evidence="2">The sequence shown here is derived from an EMBL/GenBank/DDBJ whole genome shotgun (WGS) entry which is preliminary data.</text>
</comment>
<gene>
    <name evidence="2" type="ORF">THAOC_16640</name>
</gene>
<sequence length="505" mass="57515">MDLQDGNTRSDSADIDSKIGLGRVFAPAFVRKERELDEFCNRWGVEYEPPLDVENLSSLLKSKQATYNRRARIRKMIKMCSDPVAHVAAEKNNKATTPKPVPPPNGEPAKRPCRCSLAATAELGERKAKRRRGNGDGEGRSRGQNCGHTCMCGQSSCQELAQQFESTDHPFKRPLIHFRVPALGFQEKYMPWLEALLRHLQVPEGEKARFKALPPGKRLYVAAHHFTPECVLEYFGAKTKHGVYKVRLGLARAKELLGYTLDPEDEDGSLGAMIAPCFPFGKAQQLARDVRERAWMMRLCESGILENGTFRPFDEAWILTKKDFDDSRTKREKKRNAHLSSVLPPRQARDFYDRMEEGVGLKTLYIQILKNDKRKGRIDSLAHHKPKSVKDSARDPYSDLSEVKFVVVLRSPTLVYTAFMQKLDVRPHFSIPDLERLELDATYRQSGIEIVIPENADGLHVAENHGAFLYDRILSQALNYFHYISYATVRPSIEDKFQQPGTWQI</sequence>
<organism evidence="2 3">
    <name type="scientific">Thalassiosira oceanica</name>
    <name type="common">Marine diatom</name>
    <dbReference type="NCBI Taxonomy" id="159749"/>
    <lineage>
        <taxon>Eukaryota</taxon>
        <taxon>Sar</taxon>
        <taxon>Stramenopiles</taxon>
        <taxon>Ochrophyta</taxon>
        <taxon>Bacillariophyta</taxon>
        <taxon>Coscinodiscophyceae</taxon>
        <taxon>Thalassiosirophycidae</taxon>
        <taxon>Thalassiosirales</taxon>
        <taxon>Thalassiosiraceae</taxon>
        <taxon>Thalassiosira</taxon>
    </lineage>
</organism>
<dbReference type="Proteomes" id="UP000266841">
    <property type="component" value="Unassembled WGS sequence"/>
</dbReference>
<evidence type="ECO:0000256" key="1">
    <source>
        <dbReference type="SAM" id="MobiDB-lite"/>
    </source>
</evidence>
<evidence type="ECO:0000313" key="2">
    <source>
        <dbReference type="EMBL" id="EJK62737.1"/>
    </source>
</evidence>
<reference evidence="2 3" key="1">
    <citation type="journal article" date="2012" name="Genome Biol.">
        <title>Genome and low-iron response of an oceanic diatom adapted to chronic iron limitation.</title>
        <authorList>
            <person name="Lommer M."/>
            <person name="Specht M."/>
            <person name="Roy A.S."/>
            <person name="Kraemer L."/>
            <person name="Andreson R."/>
            <person name="Gutowska M.A."/>
            <person name="Wolf J."/>
            <person name="Bergner S.V."/>
            <person name="Schilhabel M.B."/>
            <person name="Klostermeier U.C."/>
            <person name="Beiko R.G."/>
            <person name="Rosenstiel P."/>
            <person name="Hippler M."/>
            <person name="Laroche J."/>
        </authorList>
    </citation>
    <scope>NUCLEOTIDE SEQUENCE [LARGE SCALE GENOMIC DNA]</scope>
    <source>
        <strain evidence="2 3">CCMP1005</strain>
    </source>
</reference>
<feature type="region of interest" description="Disordered" evidence="1">
    <location>
        <begin position="91"/>
        <end position="112"/>
    </location>
</feature>
<dbReference type="EMBL" id="AGNL01018657">
    <property type="protein sequence ID" value="EJK62737.1"/>
    <property type="molecule type" value="Genomic_DNA"/>
</dbReference>
<proteinExistence type="predicted"/>
<evidence type="ECO:0000313" key="3">
    <source>
        <dbReference type="Proteomes" id="UP000266841"/>
    </source>
</evidence>
<dbReference type="AlphaFoldDB" id="K0SX14"/>
<feature type="region of interest" description="Disordered" evidence="1">
    <location>
        <begin position="124"/>
        <end position="144"/>
    </location>
</feature>
<keyword evidence="3" id="KW-1185">Reference proteome</keyword>
<accession>K0SX14</accession>
<name>K0SX14_THAOC</name>
<protein>
    <submittedName>
        <fullName evidence="2">Uncharacterized protein</fullName>
    </submittedName>
</protein>